<sequence length="208" mass="23530">MSDEKPKIIDLSQSKIVPWVSFEAEVAEYFEKSLPQGDWGLVANSASVRRKPAYYSKDRETDIVFDASVEVRPPTDSSRILLLWLIECKDYPDRNVNVDEIEEFHAKMMQVGAHKGTVFTRCGFASGAITFAKTHRIGLSVLTKEEHLIVQMSRSGGIHLRTTVVMPFCLDEGIESRSCLTHLITRQMHPFDILVPPVFLEHIAGWTP</sequence>
<dbReference type="RefSeq" id="WP_068845414.1">
    <property type="nucleotide sequence ID" value="NZ_LYDR01000010.1"/>
</dbReference>
<dbReference type="EMBL" id="LYDR01000010">
    <property type="protein sequence ID" value="ODA36612.1"/>
    <property type="molecule type" value="Genomic_DNA"/>
</dbReference>
<evidence type="ECO:0000259" key="1">
    <source>
        <dbReference type="Pfam" id="PF04471"/>
    </source>
</evidence>
<evidence type="ECO:0000313" key="3">
    <source>
        <dbReference type="Proteomes" id="UP000094828"/>
    </source>
</evidence>
<keyword evidence="3" id="KW-1185">Reference proteome</keyword>
<dbReference type="Pfam" id="PF04471">
    <property type="entry name" value="Mrr_cat"/>
    <property type="match status" value="1"/>
</dbReference>
<gene>
    <name evidence="2" type="ORF">A6X21_15875</name>
</gene>
<dbReference type="SUPFAM" id="SSF52980">
    <property type="entry name" value="Restriction endonuclease-like"/>
    <property type="match status" value="1"/>
</dbReference>
<dbReference type="GO" id="GO:0003677">
    <property type="term" value="F:DNA binding"/>
    <property type="evidence" value="ECO:0007669"/>
    <property type="project" value="InterPro"/>
</dbReference>
<dbReference type="InterPro" id="IPR011335">
    <property type="entry name" value="Restrct_endonuc-II-like"/>
</dbReference>
<dbReference type="OrthoDB" id="9794834at2"/>
<name>A0A1C3ETL0_9PLAN</name>
<reference evidence="2 3" key="1">
    <citation type="submission" date="2016-05" db="EMBL/GenBank/DDBJ databases">
        <title>Genomic and physiological characterization of Planctopirus sp. isolated from fresh water lake.</title>
        <authorList>
            <person name="Subhash Y."/>
            <person name="Ramana C."/>
        </authorList>
    </citation>
    <scope>NUCLEOTIDE SEQUENCE [LARGE SCALE GENOMIC DNA]</scope>
    <source>
        <strain evidence="2 3">JC280</strain>
    </source>
</reference>
<evidence type="ECO:0000313" key="2">
    <source>
        <dbReference type="EMBL" id="ODA36612.1"/>
    </source>
</evidence>
<dbReference type="GO" id="GO:0004519">
    <property type="term" value="F:endonuclease activity"/>
    <property type="evidence" value="ECO:0007669"/>
    <property type="project" value="InterPro"/>
</dbReference>
<dbReference type="AlphaFoldDB" id="A0A1C3ETL0"/>
<dbReference type="InterPro" id="IPR007560">
    <property type="entry name" value="Restrct_endonuc_IV_Mrr"/>
</dbReference>
<organism evidence="2 3">
    <name type="scientific">Planctopirus hydrillae</name>
    <dbReference type="NCBI Taxonomy" id="1841610"/>
    <lineage>
        <taxon>Bacteria</taxon>
        <taxon>Pseudomonadati</taxon>
        <taxon>Planctomycetota</taxon>
        <taxon>Planctomycetia</taxon>
        <taxon>Planctomycetales</taxon>
        <taxon>Planctomycetaceae</taxon>
        <taxon>Planctopirus</taxon>
    </lineage>
</organism>
<dbReference type="GO" id="GO:0009307">
    <property type="term" value="P:DNA restriction-modification system"/>
    <property type="evidence" value="ECO:0007669"/>
    <property type="project" value="InterPro"/>
</dbReference>
<feature type="domain" description="Restriction endonuclease type IV Mrr" evidence="1">
    <location>
        <begin position="19"/>
        <end position="139"/>
    </location>
</feature>
<dbReference type="Gene3D" id="3.40.1350.10">
    <property type="match status" value="1"/>
</dbReference>
<dbReference type="Proteomes" id="UP000094828">
    <property type="component" value="Unassembled WGS sequence"/>
</dbReference>
<comment type="caution">
    <text evidence="2">The sequence shown here is derived from an EMBL/GenBank/DDBJ whole genome shotgun (WGS) entry which is preliminary data.</text>
</comment>
<accession>A0A1C3ETL0</accession>
<proteinExistence type="predicted"/>
<dbReference type="InterPro" id="IPR011856">
    <property type="entry name" value="tRNA_endonuc-like_dom_sf"/>
</dbReference>
<protein>
    <recommendedName>
        <fullName evidence="1">Restriction endonuclease type IV Mrr domain-containing protein</fullName>
    </recommendedName>
</protein>